<dbReference type="InterPro" id="IPR007934">
    <property type="entry name" value="AbfB_ABD"/>
</dbReference>
<dbReference type="EMBL" id="VIRS01000002">
    <property type="protein sequence ID" value="TQS46271.1"/>
    <property type="molecule type" value="Genomic_DNA"/>
</dbReference>
<dbReference type="Gene3D" id="2.80.10.50">
    <property type="match status" value="1"/>
</dbReference>
<reference evidence="3 4" key="1">
    <citation type="submission" date="2019-07" db="EMBL/GenBank/DDBJ databases">
        <title>Cryptosporangium phraense sp. nov., isolated from plant litter.</title>
        <authorList>
            <person name="Suriyachadkun C."/>
        </authorList>
    </citation>
    <scope>NUCLEOTIDE SEQUENCE [LARGE SCALE GENOMIC DNA]</scope>
    <source>
        <strain evidence="3 4">A-T 5661</strain>
    </source>
</reference>
<keyword evidence="4" id="KW-1185">Reference proteome</keyword>
<gene>
    <name evidence="3" type="ORF">FL583_02430</name>
</gene>
<dbReference type="InterPro" id="IPR036195">
    <property type="entry name" value="AbfB_ABD_sf"/>
</dbReference>
<dbReference type="RefSeq" id="WP_142702799.1">
    <property type="nucleotide sequence ID" value="NZ_VIRS01000002.1"/>
</dbReference>
<sequence>MHPTGSSDFSALPGSAAALRGTAGAPAGAAGDRLEPHLPLLFNLVGRAVDSIPLTVETLRRAVAEVEPSGEPADYRSRLVVAAARAARSAGRAPDGRAGFIDQALAQPELSDQRREAVEATRWIAEDEREVLSLWWLEVGRKVARRELAAGLGVSPVAATAAVQQIEARFEDARTVVRALGVTPRCLGLAGVLARWDGRPSDRCRRLIARHARDCAVCQDRTSDLIPADRLLRGFPLVPPPAWLVDRVTSPGAELVRVGPKPGGGGGWTRRPETRRRAMAGVRIVAAAVAGAALAASLLSYARGGDDPKPSTLTVGSERASASASVSASVPSPTATASATGSPTASANPSANPSARPRAAASPRPAPPLPSLLGRHSVRAATRPGAYIRAIGGKAVVTQVGPSNSDPAKLQATFTLVPGLADRTCYSFRDSTGRYLRHFQFRVRVDANDGSAIFLEDTTFCARAGAVAGSVAFRSHNYPDRLLHVRGDELGIDPEDGSTAYRSDTSFVVTVPWLNA</sequence>
<evidence type="ECO:0000313" key="3">
    <source>
        <dbReference type="EMBL" id="TQS46271.1"/>
    </source>
</evidence>
<feature type="region of interest" description="Disordered" evidence="1">
    <location>
        <begin position="303"/>
        <end position="374"/>
    </location>
</feature>
<dbReference type="InParanoid" id="A0A545AY97"/>
<dbReference type="SUPFAM" id="SSF110221">
    <property type="entry name" value="AbfB domain"/>
    <property type="match status" value="1"/>
</dbReference>
<protein>
    <recommendedName>
        <fullName evidence="2">Alpha-L-arabinofuranosidase B arabinose-binding domain-containing protein</fullName>
    </recommendedName>
</protein>
<name>A0A545AY97_9ACTN</name>
<dbReference type="CDD" id="cd23399">
    <property type="entry name" value="beta-trefoil_ABD_ABFB"/>
    <property type="match status" value="1"/>
</dbReference>
<dbReference type="GO" id="GO:0046373">
    <property type="term" value="P:L-arabinose metabolic process"/>
    <property type="evidence" value="ECO:0007669"/>
    <property type="project" value="InterPro"/>
</dbReference>
<dbReference type="OrthoDB" id="8611574at2"/>
<evidence type="ECO:0000259" key="2">
    <source>
        <dbReference type="Pfam" id="PF05270"/>
    </source>
</evidence>
<dbReference type="GO" id="GO:0046556">
    <property type="term" value="F:alpha-L-arabinofuranosidase activity"/>
    <property type="evidence" value="ECO:0007669"/>
    <property type="project" value="InterPro"/>
</dbReference>
<comment type="caution">
    <text evidence="3">The sequence shown here is derived from an EMBL/GenBank/DDBJ whole genome shotgun (WGS) entry which is preliminary data.</text>
</comment>
<dbReference type="Proteomes" id="UP000317982">
    <property type="component" value="Unassembled WGS sequence"/>
</dbReference>
<evidence type="ECO:0000313" key="4">
    <source>
        <dbReference type="Proteomes" id="UP000317982"/>
    </source>
</evidence>
<feature type="compositionally biased region" description="Low complexity" evidence="1">
    <location>
        <begin position="319"/>
        <end position="363"/>
    </location>
</feature>
<feature type="domain" description="Alpha-L-arabinofuranosidase B arabinose-binding" evidence="2">
    <location>
        <begin position="377"/>
        <end position="509"/>
    </location>
</feature>
<dbReference type="Pfam" id="PF05270">
    <property type="entry name" value="AbfB"/>
    <property type="match status" value="1"/>
</dbReference>
<organism evidence="3 4">
    <name type="scientific">Cryptosporangium phraense</name>
    <dbReference type="NCBI Taxonomy" id="2593070"/>
    <lineage>
        <taxon>Bacteria</taxon>
        <taxon>Bacillati</taxon>
        <taxon>Actinomycetota</taxon>
        <taxon>Actinomycetes</taxon>
        <taxon>Cryptosporangiales</taxon>
        <taxon>Cryptosporangiaceae</taxon>
        <taxon>Cryptosporangium</taxon>
    </lineage>
</organism>
<proteinExistence type="predicted"/>
<evidence type="ECO:0000256" key="1">
    <source>
        <dbReference type="SAM" id="MobiDB-lite"/>
    </source>
</evidence>
<accession>A0A545AY97</accession>
<dbReference type="AlphaFoldDB" id="A0A545AY97"/>